<evidence type="ECO:0000256" key="2">
    <source>
        <dbReference type="SAM" id="MobiDB-lite"/>
    </source>
</evidence>
<dbReference type="EMBL" id="CP039353">
    <property type="protein sequence ID" value="QCE06699.1"/>
    <property type="molecule type" value="Genomic_DNA"/>
</dbReference>
<protein>
    <submittedName>
        <fullName evidence="3">Ribulose-bisphosphate carboxylase large chain</fullName>
    </submittedName>
</protein>
<dbReference type="AlphaFoldDB" id="A0A4D6N2G2"/>
<name>A0A4D6N2G2_VIGUN</name>
<organism evidence="3 4">
    <name type="scientific">Vigna unguiculata</name>
    <name type="common">Cowpea</name>
    <dbReference type="NCBI Taxonomy" id="3917"/>
    <lineage>
        <taxon>Eukaryota</taxon>
        <taxon>Viridiplantae</taxon>
        <taxon>Streptophyta</taxon>
        <taxon>Embryophyta</taxon>
        <taxon>Tracheophyta</taxon>
        <taxon>Spermatophyta</taxon>
        <taxon>Magnoliopsida</taxon>
        <taxon>eudicotyledons</taxon>
        <taxon>Gunneridae</taxon>
        <taxon>Pentapetalae</taxon>
        <taxon>rosids</taxon>
        <taxon>fabids</taxon>
        <taxon>Fabales</taxon>
        <taxon>Fabaceae</taxon>
        <taxon>Papilionoideae</taxon>
        <taxon>50 kb inversion clade</taxon>
        <taxon>NPAAA clade</taxon>
        <taxon>indigoferoid/millettioid clade</taxon>
        <taxon>Phaseoleae</taxon>
        <taxon>Vigna</taxon>
    </lineage>
</organism>
<feature type="compositionally biased region" description="Low complexity" evidence="2">
    <location>
        <begin position="25"/>
        <end position="38"/>
    </location>
</feature>
<reference evidence="3 4" key="1">
    <citation type="submission" date="2019-04" db="EMBL/GenBank/DDBJ databases">
        <title>An improved genome assembly and genetic linkage map for asparagus bean, Vigna unguiculata ssp. sesquipedialis.</title>
        <authorList>
            <person name="Xia Q."/>
            <person name="Zhang R."/>
            <person name="Dong Y."/>
        </authorList>
    </citation>
    <scope>NUCLEOTIDE SEQUENCE [LARGE SCALE GENOMIC DNA]</scope>
    <source>
        <tissue evidence="3">Leaf</tissue>
    </source>
</reference>
<evidence type="ECO:0000313" key="4">
    <source>
        <dbReference type="Proteomes" id="UP000501690"/>
    </source>
</evidence>
<feature type="region of interest" description="Disordered" evidence="2">
    <location>
        <begin position="1"/>
        <end position="69"/>
    </location>
</feature>
<dbReference type="Pfam" id="PF05758">
    <property type="entry name" value="Ycf1"/>
    <property type="match status" value="1"/>
</dbReference>
<accession>A0A4D6N2G2</accession>
<evidence type="ECO:0000313" key="3">
    <source>
        <dbReference type="EMBL" id="QCE06699.1"/>
    </source>
</evidence>
<comment type="subcellular location">
    <subcellularLocation>
        <location evidence="1">Membrane</location>
        <topology evidence="1">Multi-pass membrane protein</topology>
    </subcellularLocation>
</comment>
<gene>
    <name evidence="3" type="ORF">DEO72_LG9g1713</name>
</gene>
<keyword evidence="4" id="KW-1185">Reference proteome</keyword>
<sequence length="657" mass="74232">MNGAKRSAQAVECQNESVGESSALGGRTRTSSAGRSGSENVVLSNTNVGENPMPRKPKGSSARFVHEGKSSNDLQQMGTDVYKRQEVIHAILQGKARTTFNKWVPVPETDTGEPMTEAPMNGGRSYNGPKVAKFLVRIGFGLFLRSLSGGQRRPSSGGPEPSVRYHSGRARILTLCQDLRAGEQSQSSHRREGLAPRCRLFATWGCSMFQGLGCSPIKAVRELGSERRETVQSISGVGVRALRGPFPSTRGPGRTHLWCASYRAHEPPVAQPRQRWVLCPSGDEAKEVLRIQEKAYRNHTNPSQTWWLNSIVAGERKGSLFLGYSGEQISSGDDGVGPVAKRIRARGYEPWCRGVQSLLAHNRPKKGRIFPSGGRKIMIGLVDPKLWNLFGIAEQPRTVEQMSIPNLHRGIDGDSQISQNRMGYDEIEYNRNKDKGNELSTLLNGQSKPFHSELQISESIQSPQVGFEPTTKPEQVKMNYNYDAEKKQIIKILFDAITTDLNEKRKVNRKNTKSIKRNEICKKVPRWSYKLMDELEQLGGKIEADNSQIRSRKGKRVVILTNKDKFFKKYKTYRDRGDTENTEQKTKLALRRYSQQSDFRRDIIKGSIRAQRWKTVTWNFFQKRNGLKIIWIGREKYILNARITAFNYPKESFRKNG</sequence>
<evidence type="ECO:0000256" key="1">
    <source>
        <dbReference type="ARBA" id="ARBA00004141"/>
    </source>
</evidence>
<feature type="region of interest" description="Disordered" evidence="2">
    <location>
        <begin position="104"/>
        <end position="124"/>
    </location>
</feature>
<feature type="compositionally biased region" description="Polar residues" evidence="2">
    <location>
        <begin position="39"/>
        <end position="49"/>
    </location>
</feature>
<dbReference type="GO" id="GO:0016020">
    <property type="term" value="C:membrane"/>
    <property type="evidence" value="ECO:0007669"/>
    <property type="project" value="UniProtKB-SubCell"/>
</dbReference>
<proteinExistence type="predicted"/>
<dbReference type="Proteomes" id="UP000501690">
    <property type="component" value="Linkage Group LG9"/>
</dbReference>
<dbReference type="InterPro" id="IPR008896">
    <property type="entry name" value="TIC214"/>
</dbReference>